<protein>
    <submittedName>
        <fullName evidence="1">Uncharacterized protein</fullName>
    </submittedName>
</protein>
<sequence>MRSPLVLISTADETTETTLSRSAPACSATSITWEAISSVAEAIAAVIRRSGELFRLFHSAIIAAIAAATPATDTAACTCALLTRSRSFFADELLTSLFFLPVELYLRIPLSPGSIALAPLTASLLQPRIALEISVAEIDHDRDRNSMVSCGVCGVTGMVVKSVSTPSLPIFFLLRCFSMDGSIYIYIYI</sequence>
<organism evidence="1 2">
    <name type="scientific">Zostera marina</name>
    <name type="common">Eelgrass</name>
    <dbReference type="NCBI Taxonomy" id="29655"/>
    <lineage>
        <taxon>Eukaryota</taxon>
        <taxon>Viridiplantae</taxon>
        <taxon>Streptophyta</taxon>
        <taxon>Embryophyta</taxon>
        <taxon>Tracheophyta</taxon>
        <taxon>Spermatophyta</taxon>
        <taxon>Magnoliopsida</taxon>
        <taxon>Liliopsida</taxon>
        <taxon>Zosteraceae</taxon>
        <taxon>Zostera</taxon>
    </lineage>
</organism>
<evidence type="ECO:0000313" key="1">
    <source>
        <dbReference type="EMBL" id="KMZ65545.1"/>
    </source>
</evidence>
<evidence type="ECO:0000313" key="2">
    <source>
        <dbReference type="Proteomes" id="UP000036987"/>
    </source>
</evidence>
<proteinExistence type="predicted"/>
<keyword evidence="2" id="KW-1185">Reference proteome</keyword>
<dbReference type="AlphaFoldDB" id="A0A0K9PBH3"/>
<gene>
    <name evidence="1" type="ORF">ZOSMA_31G01340</name>
</gene>
<name>A0A0K9PBH3_ZOSMR</name>
<comment type="caution">
    <text evidence="1">The sequence shown here is derived from an EMBL/GenBank/DDBJ whole genome shotgun (WGS) entry which is preliminary data.</text>
</comment>
<reference evidence="2" key="1">
    <citation type="journal article" date="2016" name="Nature">
        <title>The genome of the seagrass Zostera marina reveals angiosperm adaptation to the sea.</title>
        <authorList>
            <person name="Olsen J.L."/>
            <person name="Rouze P."/>
            <person name="Verhelst B."/>
            <person name="Lin Y.-C."/>
            <person name="Bayer T."/>
            <person name="Collen J."/>
            <person name="Dattolo E."/>
            <person name="De Paoli E."/>
            <person name="Dittami S."/>
            <person name="Maumus F."/>
            <person name="Michel G."/>
            <person name="Kersting A."/>
            <person name="Lauritano C."/>
            <person name="Lohaus R."/>
            <person name="Toepel M."/>
            <person name="Tonon T."/>
            <person name="Vanneste K."/>
            <person name="Amirebrahimi M."/>
            <person name="Brakel J."/>
            <person name="Bostroem C."/>
            <person name="Chovatia M."/>
            <person name="Grimwood J."/>
            <person name="Jenkins J.W."/>
            <person name="Jueterbock A."/>
            <person name="Mraz A."/>
            <person name="Stam W.T."/>
            <person name="Tice H."/>
            <person name="Bornberg-Bauer E."/>
            <person name="Green P.J."/>
            <person name="Pearson G.A."/>
            <person name="Procaccini G."/>
            <person name="Duarte C.M."/>
            <person name="Schmutz J."/>
            <person name="Reusch T.B.H."/>
            <person name="Van de Peer Y."/>
        </authorList>
    </citation>
    <scope>NUCLEOTIDE SEQUENCE [LARGE SCALE GENOMIC DNA]</scope>
    <source>
        <strain evidence="2">cv. Finnish</strain>
    </source>
</reference>
<accession>A0A0K9PBH3</accession>
<dbReference type="EMBL" id="LFYR01001032">
    <property type="protein sequence ID" value="KMZ65545.1"/>
    <property type="molecule type" value="Genomic_DNA"/>
</dbReference>
<dbReference type="Proteomes" id="UP000036987">
    <property type="component" value="Unassembled WGS sequence"/>
</dbReference>